<keyword evidence="1" id="KW-0521">NADP</keyword>
<dbReference type="InterPro" id="IPR004443">
    <property type="entry name" value="YjeF_N_dom"/>
</dbReference>
<feature type="binding site" evidence="1">
    <location>
        <position position="66"/>
    </location>
    <ligand>
        <name>K(+)</name>
        <dbReference type="ChEBI" id="CHEBI:29103"/>
    </ligand>
</feature>
<dbReference type="GO" id="GO:0000166">
    <property type="term" value="F:nucleotide binding"/>
    <property type="evidence" value="ECO:0007669"/>
    <property type="project" value="UniProtKB-KW"/>
</dbReference>
<keyword evidence="1" id="KW-0413">Isomerase</keyword>
<organism evidence="2 3">
    <name type="scientific">Rhodobacter capsulatus</name>
    <name type="common">Rhodopseudomonas capsulata</name>
    <dbReference type="NCBI Taxonomy" id="1061"/>
    <lineage>
        <taxon>Bacteria</taxon>
        <taxon>Pseudomonadati</taxon>
        <taxon>Pseudomonadota</taxon>
        <taxon>Alphaproteobacteria</taxon>
        <taxon>Rhodobacterales</taxon>
        <taxon>Rhodobacter group</taxon>
        <taxon>Rhodobacter</taxon>
    </lineage>
</organism>
<dbReference type="NCBIfam" id="TIGR00197">
    <property type="entry name" value="yjeF_nterm"/>
    <property type="match status" value="1"/>
</dbReference>
<evidence type="ECO:0000313" key="3">
    <source>
        <dbReference type="Proteomes" id="UP000183812"/>
    </source>
</evidence>
<dbReference type="Proteomes" id="UP000183812">
    <property type="component" value="Unassembled WGS sequence"/>
</dbReference>
<dbReference type="SUPFAM" id="SSF64153">
    <property type="entry name" value="YjeF N-terminal domain-like"/>
    <property type="match status" value="1"/>
</dbReference>
<dbReference type="GO" id="GO:0052856">
    <property type="term" value="F:NAD(P)HX epimerase activity"/>
    <property type="evidence" value="ECO:0007669"/>
    <property type="project" value="UniProtKB-UniRule"/>
</dbReference>
<keyword evidence="1" id="KW-0520">NAD</keyword>
<dbReference type="EMBL" id="FNAY01000006">
    <property type="protein sequence ID" value="SDF04244.1"/>
    <property type="molecule type" value="Genomic_DNA"/>
</dbReference>
<keyword evidence="1" id="KW-0630">Potassium</keyword>
<evidence type="ECO:0000256" key="1">
    <source>
        <dbReference type="HAMAP-Rule" id="MF_01966"/>
    </source>
</evidence>
<keyword evidence="1" id="KW-0547">Nucleotide-binding</keyword>
<comment type="cofactor">
    <cofactor evidence="1">
        <name>K(+)</name>
        <dbReference type="ChEBI" id="CHEBI:29103"/>
    </cofactor>
    <text evidence="1">Binds 1 potassium ion per subunit.</text>
</comment>
<sequence length="212" mass="22402">MTEILTSDEMRSLERAAIASGRASGLELMERAGAAVVEAIAEAWPAFRPPAEAGRHAMILCGPGNNGGDGFVVARLLRRRGWKVTLYLYGEADRLPPDARANHDRWRRIGTIAPLPAAPDFSTADLVVDALFGLGLTRPLTGFGPIFAALAAAGRPVLAIDLPSGRDADARADSAGWPSAPCSLAVTFHREKPLHAQLRAEGIGVIVKPIGL</sequence>
<reference evidence="2 3" key="1">
    <citation type="submission" date="2016-10" db="EMBL/GenBank/DDBJ databases">
        <authorList>
            <person name="de Groot N.N."/>
        </authorList>
    </citation>
    <scope>NUCLEOTIDE SEQUENCE [LARGE SCALE GENOMIC DNA]</scope>
    <source>
        <strain evidence="3">DSM 938 / 37b4</strain>
    </source>
</reference>
<dbReference type="GO" id="GO:0046872">
    <property type="term" value="F:metal ion binding"/>
    <property type="evidence" value="ECO:0007669"/>
    <property type="project" value="UniProtKB-KW"/>
</dbReference>
<evidence type="ECO:0000313" key="2">
    <source>
        <dbReference type="EMBL" id="SDF04244.1"/>
    </source>
</evidence>
<comment type="function">
    <text evidence="1">Catalyzes the epimerization of the S- and R-forms of NAD(P)HX, a damaged form of NAD(P)H that is a result of enzymatic or heat-dependent hydration. This is a prerequisite for the S-specific NAD(P)H-hydrate dehydratase to allow the repair of both epimers of NAD(P)HX.</text>
</comment>
<protein>
    <recommendedName>
        <fullName evidence="1">NAD(P)H-hydrate epimerase</fullName>
        <ecNumber evidence="1">5.1.99.6</ecNumber>
    </recommendedName>
    <alternativeName>
        <fullName evidence="1">NAD(P)HX epimerase</fullName>
    </alternativeName>
</protein>
<proteinExistence type="inferred from homology"/>
<dbReference type="Gene3D" id="3.40.50.10260">
    <property type="entry name" value="YjeF N-terminal domain"/>
    <property type="match status" value="1"/>
</dbReference>
<name>A0A0Q0VGZ6_RHOCA</name>
<gene>
    <name evidence="1" type="primary">nnrE</name>
    <name evidence="2" type="ORF">SAMN04244550_01571</name>
</gene>
<dbReference type="Pfam" id="PF03853">
    <property type="entry name" value="YjeF_N"/>
    <property type="match status" value="1"/>
</dbReference>
<dbReference type="OrthoDB" id="9806925at2"/>
<feature type="binding site" evidence="1">
    <location>
        <begin position="133"/>
        <end position="139"/>
    </location>
    <ligand>
        <name>(6S)-NADPHX</name>
        <dbReference type="ChEBI" id="CHEBI:64076"/>
    </ligand>
</feature>
<feature type="binding site" evidence="1">
    <location>
        <position position="161"/>
    </location>
    <ligand>
        <name>(6S)-NADPHX</name>
        <dbReference type="ChEBI" id="CHEBI:64076"/>
    </ligand>
</feature>
<comment type="similarity">
    <text evidence="1">Belongs to the NnrE/AIBP family.</text>
</comment>
<dbReference type="PROSITE" id="PS51385">
    <property type="entry name" value="YJEF_N"/>
    <property type="match status" value="1"/>
</dbReference>
<feature type="binding site" evidence="1">
    <location>
        <position position="129"/>
    </location>
    <ligand>
        <name>K(+)</name>
        <dbReference type="ChEBI" id="CHEBI:29103"/>
    </ligand>
</feature>
<dbReference type="EC" id="5.1.99.6" evidence="1"/>
<dbReference type="AlphaFoldDB" id="A0A0Q0VGZ6"/>
<keyword evidence="1" id="KW-0479">Metal-binding</keyword>
<feature type="binding site" evidence="1">
    <location>
        <begin position="65"/>
        <end position="69"/>
    </location>
    <ligand>
        <name>(6S)-NADPHX</name>
        <dbReference type="ChEBI" id="CHEBI:64076"/>
    </ligand>
</feature>
<accession>A0A0Q0VGZ6</accession>
<dbReference type="HAMAP" id="MF_01966">
    <property type="entry name" value="NADHX_epimerase"/>
    <property type="match status" value="1"/>
</dbReference>
<comment type="catalytic activity">
    <reaction evidence="1">
        <text>(6R)-NADPHX = (6S)-NADPHX</text>
        <dbReference type="Rhea" id="RHEA:32227"/>
        <dbReference type="ChEBI" id="CHEBI:64076"/>
        <dbReference type="ChEBI" id="CHEBI:64077"/>
        <dbReference type="EC" id="5.1.99.6"/>
    </reaction>
</comment>
<comment type="caution">
    <text evidence="1">Lacks conserved residue(s) required for the propagation of feature annotation.</text>
</comment>
<comment type="catalytic activity">
    <reaction evidence="1">
        <text>(6R)-NADHX = (6S)-NADHX</text>
        <dbReference type="Rhea" id="RHEA:32215"/>
        <dbReference type="ChEBI" id="CHEBI:64074"/>
        <dbReference type="ChEBI" id="CHEBI:64075"/>
        <dbReference type="EC" id="5.1.99.6"/>
    </reaction>
</comment>
<dbReference type="InterPro" id="IPR036652">
    <property type="entry name" value="YjeF_N_dom_sf"/>
</dbReference>
<feature type="binding site" evidence="1">
    <location>
        <position position="164"/>
    </location>
    <ligand>
        <name>K(+)</name>
        <dbReference type="ChEBI" id="CHEBI:29103"/>
    </ligand>
</feature>
<dbReference type="RefSeq" id="WP_055209469.1">
    <property type="nucleotide sequence ID" value="NZ_CP119563.1"/>
</dbReference>